<name>A0A6L2JPV5_TANCI</name>
<dbReference type="SUPFAM" id="SSF53098">
    <property type="entry name" value="Ribonuclease H-like"/>
    <property type="match status" value="1"/>
</dbReference>
<feature type="compositionally biased region" description="Polar residues" evidence="2">
    <location>
        <begin position="140"/>
        <end position="163"/>
    </location>
</feature>
<dbReference type="PROSITE" id="PS50994">
    <property type="entry name" value="INTEGRASE"/>
    <property type="match status" value="1"/>
</dbReference>
<dbReference type="Gene3D" id="3.30.420.10">
    <property type="entry name" value="Ribonuclease H-like superfamily/Ribonuclease H"/>
    <property type="match status" value="1"/>
</dbReference>
<dbReference type="InterPro" id="IPR012337">
    <property type="entry name" value="RNaseH-like_sf"/>
</dbReference>
<reference evidence="4" key="1">
    <citation type="journal article" date="2019" name="Sci. Rep.">
        <title>Draft genome of Tanacetum cinerariifolium, the natural source of mosquito coil.</title>
        <authorList>
            <person name="Yamashiro T."/>
            <person name="Shiraishi A."/>
            <person name="Satake H."/>
            <person name="Nakayama K."/>
        </authorList>
    </citation>
    <scope>NUCLEOTIDE SEQUENCE</scope>
</reference>
<evidence type="ECO:0000259" key="3">
    <source>
        <dbReference type="PROSITE" id="PS50994"/>
    </source>
</evidence>
<feature type="non-terminal residue" evidence="4">
    <location>
        <position position="1"/>
    </location>
</feature>
<dbReference type="InterPro" id="IPR001584">
    <property type="entry name" value="Integrase_cat-core"/>
</dbReference>
<sequence>TKELNIHSLGSTSGIRACKEALIKKNQILYTKIVLLFKIDSDAAHIVVASKKLVSQLELLGKVISQEYINKKFLRSFPSEWGMHVVVWRNKPDLDTLSIDDLYNNLKIYEFEVKGISSSTITQNMAFVSSSSNNSNNSNGVNTAQGVNTTNGVNTASSQTPRGQDNRSRDVTRKTMPVETLNSSALVSGDGLRGYDWSDQAEEGPTNYALMAYSTPLASSSNSEICLLVFYMVRRVVYEPKTKKSKDKSNEVEPESVRKHSDSSIIKDWVSDDEKEEVEKQEVKPSINRINFVKATTDNNPKETVKTGDQPKQNTHINAGHMTWNMSFLTDYEEIDGGYVAFGGNPKGGKITGDLTCLFAKVTEDESKLWHRRLGHLNFKTINKLVKGNLMKCLPSKLFKNDQYCVACQKGKQYKASYKTKVENSISTPLHLLLMDLFGPTLVKSLNKKMYYLVVTIDYSRFTWVFFLGTKDKTSGIMRQCSVARTPQQNGVAERRNRTLIKATRTMLVDLKLPTTFWAKAVNTACYVQNKVLVTKPHNKTPYELFHGRTPAISFLRPFGCPVTILNTIDHLGKFDRKADEGFFVGYLLNSKAFRVFNSRTRIVEEKLHVRCCENTPNNVEADFYNLDSTFQVSPIPITRIHRDHPLEQVIRDFHSAPQIRRMSKNLEEHDVKKVSTPMETSKPFLKDKDGEEVDVHLYRSMIGSLMYLTSSRPDIMFVTVVANFTTEAEYVAASSWYGQIKTVNDDVRLQALIDGKKVVIIEASIRHDLQLDNAEGVYFNHSLTKKVFANMKRLGIGFSGAVTPLFVTMMEQVVEEVGDLPTAVQDTPIPDAPSSSQHQRKHKPRRMEKKETDVSPTKLHTKDHVPTTSNDLLPSGEDRMQLKKLMVLCTNLSNKVLDLENEVIEMKSSHKVKIAELESRVEKLEEENRSLTKELKSFNTKVESPTIKETIVDKEESSKLGRKIADINADVEVNLENVYNLDLAPEETILSMQDVIDADVKEVTEEMVEIITTAKIIIDEVSSAGGKLNDANEEPVSAAPTNITTAQPSEATKTTVDISTAPKAKGIVFHDIKESTTRTAFLKSQFKDKGKAKLFKEPKIQKSRKPQIVIDEEVARRIEAEWNADIKDNIDWNEVVEYVQSRQSGVVRKCQALKRKPVLVAQARKNMMIYL</sequence>
<dbReference type="Pfam" id="PF25597">
    <property type="entry name" value="SH3_retrovirus"/>
    <property type="match status" value="1"/>
</dbReference>
<feature type="compositionally biased region" description="Basic and acidic residues" evidence="2">
    <location>
        <begin position="164"/>
        <end position="173"/>
    </location>
</feature>
<gene>
    <name evidence="4" type="ORF">Tci_011096</name>
</gene>
<organism evidence="4">
    <name type="scientific">Tanacetum cinerariifolium</name>
    <name type="common">Dalmatian daisy</name>
    <name type="synonym">Chrysanthemum cinerariifolium</name>
    <dbReference type="NCBI Taxonomy" id="118510"/>
    <lineage>
        <taxon>Eukaryota</taxon>
        <taxon>Viridiplantae</taxon>
        <taxon>Streptophyta</taxon>
        <taxon>Embryophyta</taxon>
        <taxon>Tracheophyta</taxon>
        <taxon>Spermatophyta</taxon>
        <taxon>Magnoliopsida</taxon>
        <taxon>eudicotyledons</taxon>
        <taxon>Gunneridae</taxon>
        <taxon>Pentapetalae</taxon>
        <taxon>asterids</taxon>
        <taxon>campanulids</taxon>
        <taxon>Asterales</taxon>
        <taxon>Asteraceae</taxon>
        <taxon>Asteroideae</taxon>
        <taxon>Anthemideae</taxon>
        <taxon>Anthemidinae</taxon>
        <taxon>Tanacetum</taxon>
    </lineage>
</organism>
<dbReference type="EMBL" id="BKCJ010001134">
    <property type="protein sequence ID" value="GEU39118.1"/>
    <property type="molecule type" value="Genomic_DNA"/>
</dbReference>
<feature type="region of interest" description="Disordered" evidence="2">
    <location>
        <begin position="132"/>
        <end position="183"/>
    </location>
</feature>
<feature type="compositionally biased region" description="Basic residues" evidence="2">
    <location>
        <begin position="839"/>
        <end position="848"/>
    </location>
</feature>
<evidence type="ECO:0000313" key="4">
    <source>
        <dbReference type="EMBL" id="GEU39118.1"/>
    </source>
</evidence>
<dbReference type="InterPro" id="IPR057670">
    <property type="entry name" value="SH3_retrovirus"/>
</dbReference>
<evidence type="ECO:0000256" key="2">
    <source>
        <dbReference type="SAM" id="MobiDB-lite"/>
    </source>
</evidence>
<feature type="region of interest" description="Disordered" evidence="2">
    <location>
        <begin position="824"/>
        <end position="876"/>
    </location>
</feature>
<accession>A0A6L2JPV5</accession>
<feature type="region of interest" description="Disordered" evidence="2">
    <location>
        <begin position="241"/>
        <end position="264"/>
    </location>
</feature>
<dbReference type="InterPro" id="IPR025724">
    <property type="entry name" value="GAG-pre-integrase_dom"/>
</dbReference>
<dbReference type="PANTHER" id="PTHR42648:SF32">
    <property type="entry name" value="RIBONUCLEASE H-LIKE DOMAIN, GAG-PRE-INTEGRASE DOMAIN PROTEIN-RELATED"/>
    <property type="match status" value="1"/>
</dbReference>
<protein>
    <submittedName>
        <fullName evidence="4">Retrovirus-related Pol polyprotein from transposon TNT 1-94</fullName>
    </submittedName>
</protein>
<feature type="region of interest" description="Disordered" evidence="2">
    <location>
        <begin position="296"/>
        <end position="315"/>
    </location>
</feature>
<feature type="compositionally biased region" description="Basic and acidic residues" evidence="2">
    <location>
        <begin position="241"/>
        <end position="262"/>
    </location>
</feature>
<dbReference type="GO" id="GO:0003676">
    <property type="term" value="F:nucleic acid binding"/>
    <property type="evidence" value="ECO:0007669"/>
    <property type="project" value="InterPro"/>
</dbReference>
<dbReference type="GO" id="GO:0015074">
    <property type="term" value="P:DNA integration"/>
    <property type="evidence" value="ECO:0007669"/>
    <property type="project" value="InterPro"/>
</dbReference>
<keyword evidence="1" id="KW-0175">Coiled coil</keyword>
<feature type="domain" description="Integrase catalytic" evidence="3">
    <location>
        <begin position="476"/>
        <end position="550"/>
    </location>
</feature>
<comment type="caution">
    <text evidence="4">The sequence shown here is derived from an EMBL/GenBank/DDBJ whole genome shotgun (WGS) entry which is preliminary data.</text>
</comment>
<dbReference type="PANTHER" id="PTHR42648">
    <property type="entry name" value="TRANSPOSASE, PUTATIVE-RELATED"/>
    <property type="match status" value="1"/>
</dbReference>
<evidence type="ECO:0000256" key="1">
    <source>
        <dbReference type="SAM" id="Coils"/>
    </source>
</evidence>
<feature type="coiled-coil region" evidence="1">
    <location>
        <begin position="883"/>
        <end position="942"/>
    </location>
</feature>
<dbReference type="InterPro" id="IPR039537">
    <property type="entry name" value="Retrotran_Ty1/copia-like"/>
</dbReference>
<dbReference type="AlphaFoldDB" id="A0A6L2JPV5"/>
<proteinExistence type="predicted"/>
<dbReference type="InterPro" id="IPR036397">
    <property type="entry name" value="RNaseH_sf"/>
</dbReference>
<dbReference type="Pfam" id="PF13976">
    <property type="entry name" value="gag_pre-integrs"/>
    <property type="match status" value="1"/>
</dbReference>